<dbReference type="Pfam" id="PF02378">
    <property type="entry name" value="PTS_EIIC"/>
    <property type="match status" value="1"/>
</dbReference>
<dbReference type="AlphaFoldDB" id="A0A2N7ARI2"/>
<evidence type="ECO:0000256" key="10">
    <source>
        <dbReference type="ARBA" id="ARBA00022777"/>
    </source>
</evidence>
<comment type="caution">
    <text evidence="17">The sequence shown here is derived from an EMBL/GenBank/DDBJ whole genome shotgun (WGS) entry which is preliminary data.</text>
</comment>
<feature type="transmembrane region" description="Helical" evidence="13">
    <location>
        <begin position="340"/>
        <end position="362"/>
    </location>
</feature>
<feature type="transmembrane region" description="Helical" evidence="13">
    <location>
        <begin position="533"/>
        <end position="551"/>
    </location>
</feature>
<dbReference type="GO" id="GO:0009401">
    <property type="term" value="P:phosphoenolpyruvate-dependent sugar phosphotransferase system"/>
    <property type="evidence" value="ECO:0007669"/>
    <property type="project" value="UniProtKB-KW"/>
</dbReference>
<evidence type="ECO:0000259" key="15">
    <source>
        <dbReference type="PROSITE" id="PS51099"/>
    </source>
</evidence>
<dbReference type="GO" id="GO:0022877">
    <property type="term" value="F:protein-N(PI)-phosphohistidine-fructose phosphotransferase system transporter activity"/>
    <property type="evidence" value="ECO:0007669"/>
    <property type="project" value="InterPro"/>
</dbReference>
<dbReference type="PANTHER" id="PTHR30505">
    <property type="entry name" value="FRUCTOSE-LIKE PERMEASE"/>
    <property type="match status" value="1"/>
</dbReference>
<dbReference type="InterPro" id="IPR050864">
    <property type="entry name" value="Bacterial_PTS_Sugar_Transport"/>
</dbReference>
<evidence type="ECO:0000256" key="2">
    <source>
        <dbReference type="ARBA" id="ARBA00004496"/>
    </source>
</evidence>
<evidence type="ECO:0000313" key="18">
    <source>
        <dbReference type="Proteomes" id="UP000235649"/>
    </source>
</evidence>
<dbReference type="PROSITE" id="PS51099">
    <property type="entry name" value="PTS_EIIB_TYPE_2"/>
    <property type="match status" value="1"/>
</dbReference>
<evidence type="ECO:0000259" key="14">
    <source>
        <dbReference type="PROSITE" id="PS51094"/>
    </source>
</evidence>
<dbReference type="InterPro" id="IPR004715">
    <property type="entry name" value="PTS_IIA_fruc"/>
</dbReference>
<keyword evidence="5" id="KW-0597">Phosphoprotein</keyword>
<dbReference type="GO" id="GO:0090563">
    <property type="term" value="F:protein-phosphocysteine-sugar phosphotransferase activity"/>
    <property type="evidence" value="ECO:0007669"/>
    <property type="project" value="TreeGrafter"/>
</dbReference>
<dbReference type="NCBIfam" id="TIGR00848">
    <property type="entry name" value="fruA"/>
    <property type="match status" value="1"/>
</dbReference>
<feature type="transmembrane region" description="Helical" evidence="13">
    <location>
        <begin position="300"/>
        <end position="319"/>
    </location>
</feature>
<evidence type="ECO:0000313" key="17">
    <source>
        <dbReference type="EMBL" id="PMD67952.1"/>
    </source>
</evidence>
<evidence type="ECO:0000256" key="6">
    <source>
        <dbReference type="ARBA" id="ARBA00022597"/>
    </source>
</evidence>
<evidence type="ECO:0000256" key="11">
    <source>
        <dbReference type="ARBA" id="ARBA00022989"/>
    </source>
</evidence>
<evidence type="ECO:0000256" key="1">
    <source>
        <dbReference type="ARBA" id="ARBA00004429"/>
    </source>
</evidence>
<feature type="transmembrane region" description="Helical" evidence="13">
    <location>
        <begin position="484"/>
        <end position="513"/>
    </location>
</feature>
<gene>
    <name evidence="17" type="ORF">CBP76_11955</name>
</gene>
<feature type="transmembrane region" description="Helical" evidence="13">
    <location>
        <begin position="449"/>
        <end position="472"/>
    </location>
</feature>
<dbReference type="RefSeq" id="WP_102197085.1">
    <property type="nucleotide sequence ID" value="NZ_NIPR01000061.1"/>
</dbReference>
<keyword evidence="9 13" id="KW-0812">Transmembrane</keyword>
<dbReference type="GO" id="GO:0005886">
    <property type="term" value="C:plasma membrane"/>
    <property type="evidence" value="ECO:0007669"/>
    <property type="project" value="UniProtKB-SubCell"/>
</dbReference>
<dbReference type="SUPFAM" id="SSF52794">
    <property type="entry name" value="PTS system IIB component-like"/>
    <property type="match status" value="1"/>
</dbReference>
<keyword evidence="18" id="KW-1185">Reference proteome</keyword>
<dbReference type="InterPro" id="IPR006327">
    <property type="entry name" value="PTS_IIC_fruc"/>
</dbReference>
<dbReference type="GO" id="GO:0005737">
    <property type="term" value="C:cytoplasm"/>
    <property type="evidence" value="ECO:0007669"/>
    <property type="project" value="UniProtKB-SubCell"/>
</dbReference>
<dbReference type="FunFam" id="3.40.930.10:FF:000009">
    <property type="entry name" value="PTS system, fructose specific IIABC component"/>
    <property type="match status" value="1"/>
</dbReference>
<evidence type="ECO:0000256" key="7">
    <source>
        <dbReference type="ARBA" id="ARBA00022679"/>
    </source>
</evidence>
<dbReference type="Gene3D" id="3.40.930.10">
    <property type="entry name" value="Mannitol-specific EII, Chain A"/>
    <property type="match status" value="1"/>
</dbReference>
<organism evidence="17 18">
    <name type="scientific">Companilactobacillus nuruki</name>
    <dbReference type="NCBI Taxonomy" id="1993540"/>
    <lineage>
        <taxon>Bacteria</taxon>
        <taxon>Bacillati</taxon>
        <taxon>Bacillota</taxon>
        <taxon>Bacilli</taxon>
        <taxon>Lactobacillales</taxon>
        <taxon>Lactobacillaceae</taxon>
        <taxon>Companilactobacillus</taxon>
    </lineage>
</organism>
<dbReference type="OrthoDB" id="9782569at2"/>
<keyword evidence="7" id="KW-0808">Transferase</keyword>
<dbReference type="PANTHER" id="PTHR30505:SF0">
    <property type="entry name" value="FRUCTOSE-LIKE PTS SYSTEM EIIBC COMPONENT-RELATED"/>
    <property type="match status" value="1"/>
</dbReference>
<keyword evidence="10" id="KW-0418">Kinase</keyword>
<dbReference type="InterPro" id="IPR003352">
    <property type="entry name" value="PTS_EIIC"/>
</dbReference>
<evidence type="ECO:0000259" key="16">
    <source>
        <dbReference type="PROSITE" id="PS51104"/>
    </source>
</evidence>
<dbReference type="PROSITE" id="PS51094">
    <property type="entry name" value="PTS_EIIA_TYPE_2"/>
    <property type="match status" value="1"/>
</dbReference>
<feature type="transmembrane region" description="Helical" evidence="13">
    <location>
        <begin position="598"/>
        <end position="617"/>
    </location>
</feature>
<protein>
    <submittedName>
        <fullName evidence="17">PTS fructose transporter subunit IIA</fullName>
    </submittedName>
</protein>
<reference evidence="17 18" key="1">
    <citation type="submission" date="2017-05" db="EMBL/GenBank/DDBJ databases">
        <title>Lactobacillus nurukis nov., sp. nov., isolated from nuruk.</title>
        <authorList>
            <person name="Kim S.-J."/>
        </authorList>
    </citation>
    <scope>NUCLEOTIDE SEQUENCE [LARGE SCALE GENOMIC DNA]</scope>
    <source>
        <strain evidence="17 18">SYF10-1a</strain>
    </source>
</reference>
<dbReference type="CDD" id="cd05569">
    <property type="entry name" value="PTS_IIB_fructose"/>
    <property type="match status" value="1"/>
</dbReference>
<evidence type="ECO:0000256" key="9">
    <source>
        <dbReference type="ARBA" id="ARBA00022692"/>
    </source>
</evidence>
<proteinExistence type="predicted"/>
<dbReference type="InterPro" id="IPR013014">
    <property type="entry name" value="PTS_EIIC_2"/>
</dbReference>
<keyword evidence="3" id="KW-0813">Transport</keyword>
<evidence type="ECO:0000256" key="8">
    <source>
        <dbReference type="ARBA" id="ARBA00022683"/>
    </source>
</evidence>
<evidence type="ECO:0000256" key="4">
    <source>
        <dbReference type="ARBA" id="ARBA00022475"/>
    </source>
</evidence>
<dbReference type="GO" id="GO:0016301">
    <property type="term" value="F:kinase activity"/>
    <property type="evidence" value="ECO:0007669"/>
    <property type="project" value="UniProtKB-KW"/>
</dbReference>
<feature type="domain" description="PTS EIIA type-2" evidence="14">
    <location>
        <begin position="5"/>
        <end position="146"/>
    </location>
</feature>
<dbReference type="SUPFAM" id="SSF55804">
    <property type="entry name" value="Phoshotransferase/anion transport protein"/>
    <property type="match status" value="1"/>
</dbReference>
<feature type="domain" description="PTS EIIB type-2" evidence="15">
    <location>
        <begin position="165"/>
        <end position="260"/>
    </location>
</feature>
<sequence length="645" mass="67953">MKISELLTVDTINLNLQGNGKDDVIRGLAKKLYDAGKVDDFQAFVKDVWDRENEISTAVGNGIAIPHAKSSHVNNAAIAFGRALPGIDYGDDNCQLVFLIAAGEHASDEHLKALSKLSGFLMDDIFRANLILTRTPEDVEKLIAEKENSDATDSAQPQVSSKQSIVGITACTAGIAHTYMAAQALTDAGAKLHIPVKIETQGSSGTENELTDEEIRNATAVVIAADRTIDLSRFNGKHVLQTSTKMGINEAEKLVETAPQAVIYHDANGNSSNKKHNDGKGQAKSIGFGIYKHLMNGVSFMLPFVVAGGILMAISFMFGTQSSNTASSQYNSFAAFLNMVGSKAAFGLMVPIFAGYVAYSIADRPGLAPGAIGGMLAYTGGSGFLGDVVAGFVAGYVVVVLKKILIKLPNSLQGLNPVLLYPVIGTFLTATVIHYLINTPVGSFNKALTAWLQHMSGANAVLIGFILAALLVSDMGGPLNKITYAFGIQMLTAGVYAPMAAIMCGGMIPPIALGLATTFFKNKFTTQERETGKVAYVLGACFITEGVIPFAGADPLRVIPGNIIGAGVGGALSMLFGITLQAPHGGIFVIPIAINHPLLYVLCILAGAIVECLIVGLTKKTVTIDDMTKAENTDQTEKSEVASIF</sequence>
<dbReference type="InterPro" id="IPR013011">
    <property type="entry name" value="PTS_EIIB_2"/>
</dbReference>
<dbReference type="PROSITE" id="PS00372">
    <property type="entry name" value="PTS_EIIA_TYPE_2_HIS"/>
    <property type="match status" value="1"/>
</dbReference>
<keyword evidence="4" id="KW-1003">Cell membrane</keyword>
<keyword evidence="12 13" id="KW-0472">Membrane</keyword>
<feature type="transmembrane region" description="Helical" evidence="13">
    <location>
        <begin position="382"/>
        <end position="406"/>
    </location>
</feature>
<name>A0A2N7ARI2_9LACO</name>
<dbReference type="InterPro" id="IPR003501">
    <property type="entry name" value="PTS_EIIB_2/3"/>
</dbReference>
<evidence type="ECO:0000256" key="3">
    <source>
        <dbReference type="ARBA" id="ARBA00022448"/>
    </source>
</evidence>
<dbReference type="NCBIfam" id="TIGR00829">
    <property type="entry name" value="FRU"/>
    <property type="match status" value="1"/>
</dbReference>
<dbReference type="Pfam" id="PF02302">
    <property type="entry name" value="PTS_IIB"/>
    <property type="match status" value="1"/>
</dbReference>
<accession>A0A2N7ARI2</accession>
<dbReference type="InterPro" id="IPR003353">
    <property type="entry name" value="PTS_IIB_fruc"/>
</dbReference>
<dbReference type="NCBIfam" id="TIGR01427">
    <property type="entry name" value="PTS_IIC_fructo"/>
    <property type="match status" value="1"/>
</dbReference>
<evidence type="ECO:0000256" key="13">
    <source>
        <dbReference type="SAM" id="Phobius"/>
    </source>
</evidence>
<dbReference type="Pfam" id="PF00359">
    <property type="entry name" value="PTS_EIIA_2"/>
    <property type="match status" value="1"/>
</dbReference>
<dbReference type="InterPro" id="IPR002178">
    <property type="entry name" value="PTS_EIIA_type-2_dom"/>
</dbReference>
<evidence type="ECO:0000256" key="5">
    <source>
        <dbReference type="ARBA" id="ARBA00022553"/>
    </source>
</evidence>
<dbReference type="EMBL" id="NIPR01000061">
    <property type="protein sequence ID" value="PMD67952.1"/>
    <property type="molecule type" value="Genomic_DNA"/>
</dbReference>
<dbReference type="CDD" id="cd00211">
    <property type="entry name" value="PTS_IIA_fru"/>
    <property type="match status" value="1"/>
</dbReference>
<dbReference type="InterPro" id="IPR016152">
    <property type="entry name" value="PTrfase/Anion_transptr"/>
</dbReference>
<keyword evidence="6" id="KW-0762">Sugar transport</keyword>
<dbReference type="Proteomes" id="UP000235649">
    <property type="component" value="Unassembled WGS sequence"/>
</dbReference>
<keyword evidence="8" id="KW-0598">Phosphotransferase system</keyword>
<evidence type="ECO:0000256" key="12">
    <source>
        <dbReference type="ARBA" id="ARBA00023136"/>
    </source>
</evidence>
<dbReference type="PROSITE" id="PS51104">
    <property type="entry name" value="PTS_EIIC_TYPE_2"/>
    <property type="match status" value="1"/>
</dbReference>
<feature type="transmembrane region" description="Helical" evidence="13">
    <location>
        <begin position="418"/>
        <end position="437"/>
    </location>
</feature>
<comment type="subcellular location">
    <subcellularLocation>
        <location evidence="1">Cell inner membrane</location>
        <topology evidence="1">Multi-pass membrane protein</topology>
    </subcellularLocation>
    <subcellularLocation>
        <location evidence="2">Cytoplasm</location>
    </subcellularLocation>
</comment>
<dbReference type="InterPro" id="IPR036095">
    <property type="entry name" value="PTS_EIIB-like_sf"/>
</dbReference>
<feature type="transmembrane region" description="Helical" evidence="13">
    <location>
        <begin position="558"/>
        <end position="578"/>
    </location>
</feature>
<dbReference type="GO" id="GO:0005351">
    <property type="term" value="F:carbohydrate:proton symporter activity"/>
    <property type="evidence" value="ECO:0007669"/>
    <property type="project" value="InterPro"/>
</dbReference>
<feature type="domain" description="PTS EIIC type-2" evidence="16">
    <location>
        <begin position="290"/>
        <end position="628"/>
    </location>
</feature>
<keyword evidence="11 13" id="KW-1133">Transmembrane helix</keyword>
<dbReference type="Gene3D" id="3.40.50.2300">
    <property type="match status" value="1"/>
</dbReference>